<keyword evidence="3" id="KW-0675">Receptor</keyword>
<comment type="caution">
    <text evidence="3">The sequence shown here is derived from an EMBL/GenBank/DDBJ whole genome shotgun (WGS) entry which is preliminary data.</text>
</comment>
<evidence type="ECO:0000256" key="1">
    <source>
        <dbReference type="SAM" id="MobiDB-lite"/>
    </source>
</evidence>
<evidence type="ECO:0000313" key="4">
    <source>
        <dbReference type="Proteomes" id="UP001553843"/>
    </source>
</evidence>
<dbReference type="RefSeq" id="WP_359778668.1">
    <property type="nucleotide sequence ID" value="NZ_JBEYRR010000005.1"/>
</dbReference>
<dbReference type="PROSITE" id="PS50104">
    <property type="entry name" value="TIR"/>
    <property type="match status" value="1"/>
</dbReference>
<dbReference type="InterPro" id="IPR000157">
    <property type="entry name" value="TIR_dom"/>
</dbReference>
<feature type="region of interest" description="Disordered" evidence="1">
    <location>
        <begin position="199"/>
        <end position="250"/>
    </location>
</feature>
<dbReference type="SUPFAM" id="SSF52200">
    <property type="entry name" value="Toll/Interleukin receptor TIR domain"/>
    <property type="match status" value="1"/>
</dbReference>
<dbReference type="Pfam" id="PF13676">
    <property type="entry name" value="TIR_2"/>
    <property type="match status" value="1"/>
</dbReference>
<proteinExistence type="predicted"/>
<dbReference type="Proteomes" id="UP001553843">
    <property type="component" value="Unassembled WGS sequence"/>
</dbReference>
<feature type="compositionally biased region" description="Basic and acidic residues" evidence="1">
    <location>
        <begin position="239"/>
        <end position="250"/>
    </location>
</feature>
<evidence type="ECO:0000259" key="2">
    <source>
        <dbReference type="PROSITE" id="PS50104"/>
    </source>
</evidence>
<protein>
    <submittedName>
        <fullName evidence="3">Toll/interleukin-1 receptor domain-containing protein</fullName>
    </submittedName>
</protein>
<keyword evidence="4" id="KW-1185">Reference proteome</keyword>
<dbReference type="Gene3D" id="3.40.50.10140">
    <property type="entry name" value="Toll/interleukin-1 receptor homology (TIR) domain"/>
    <property type="match status" value="1"/>
</dbReference>
<dbReference type="InterPro" id="IPR035897">
    <property type="entry name" value="Toll_tir_struct_dom_sf"/>
</dbReference>
<gene>
    <name evidence="3" type="ORF">AB0887_15695</name>
</gene>
<accession>A0ABV3LV91</accession>
<dbReference type="EMBL" id="JBEYRS010000005">
    <property type="protein sequence ID" value="MEW2363378.1"/>
    <property type="molecule type" value="Genomic_DNA"/>
</dbReference>
<evidence type="ECO:0000313" key="3">
    <source>
        <dbReference type="EMBL" id="MEW2363378.1"/>
    </source>
</evidence>
<name>A0ABV3LV91_9ACTN</name>
<feature type="domain" description="TIR" evidence="2">
    <location>
        <begin position="1"/>
        <end position="147"/>
    </location>
</feature>
<feature type="compositionally biased region" description="Gly residues" evidence="1">
    <location>
        <begin position="216"/>
        <end position="232"/>
    </location>
</feature>
<reference evidence="3 4" key="1">
    <citation type="submission" date="2024-06" db="EMBL/GenBank/DDBJ databases">
        <title>The Natural Products Discovery Center: Release of the First 8490 Sequenced Strains for Exploring Actinobacteria Biosynthetic Diversity.</title>
        <authorList>
            <person name="Kalkreuter E."/>
            <person name="Kautsar S.A."/>
            <person name="Yang D."/>
            <person name="Bader C.D."/>
            <person name="Teijaro C.N."/>
            <person name="Fluegel L."/>
            <person name="Davis C.M."/>
            <person name="Simpson J.R."/>
            <person name="Lauterbach L."/>
            <person name="Steele A.D."/>
            <person name="Gui C."/>
            <person name="Meng S."/>
            <person name="Li G."/>
            <person name="Viehrig K."/>
            <person name="Ye F."/>
            <person name="Su P."/>
            <person name="Kiefer A.F."/>
            <person name="Nichols A."/>
            <person name="Cepeda A.J."/>
            <person name="Yan W."/>
            <person name="Fan B."/>
            <person name="Jiang Y."/>
            <person name="Adhikari A."/>
            <person name="Zheng C.-J."/>
            <person name="Schuster L."/>
            <person name="Cowan T.M."/>
            <person name="Smanski M.J."/>
            <person name="Chevrette M.G."/>
            <person name="De Carvalho L.P.S."/>
            <person name="Shen B."/>
        </authorList>
    </citation>
    <scope>NUCLEOTIDE SEQUENCE [LARGE SCALE GENOMIC DNA]</scope>
    <source>
        <strain evidence="3 4">NPDC047833</strain>
    </source>
</reference>
<organism evidence="3 4">
    <name type="scientific">Streptomyces huasconensis</name>
    <dbReference type="NCBI Taxonomy" id="1854574"/>
    <lineage>
        <taxon>Bacteria</taxon>
        <taxon>Bacillati</taxon>
        <taxon>Actinomycetota</taxon>
        <taxon>Actinomycetes</taxon>
        <taxon>Kitasatosporales</taxon>
        <taxon>Streptomycetaceae</taxon>
        <taxon>Streptomyces</taxon>
    </lineage>
</organism>
<sequence length="250" mass="26903">MSKIFLNYRTGDGDQLAATLAEALRHRFGAHEVFRDGTSIRAGSAFPQELLQAVRRSRVLLAVIGPHWAAAPQLRRADDWVRRELLEAERCGIPVVPILSGAAARPLRKEQLPEELAWLADTQGLPFTPYRSTIDLAHICDELAQLVPDLTDVTVAPPPAQGGVQSSITGGNQGTAVQGRDFSGDIAGTIYKGNNGPFHTGTGDQHFHHNSPRFTGDGGTFVAGTNNGGVNNGGVHNHYTGERSDGEERR</sequence>